<evidence type="ECO:0000313" key="3">
    <source>
        <dbReference type="Proteomes" id="UP000308092"/>
    </source>
</evidence>
<protein>
    <recommendedName>
        <fullName evidence="1">Retrovirus-related Pol polyprotein from transposon TNT 1-94-like beta-barrel domain-containing protein</fullName>
    </recommendedName>
</protein>
<feature type="domain" description="Retrovirus-related Pol polyprotein from transposon TNT 1-94-like beta-barrel" evidence="1">
    <location>
        <begin position="2"/>
        <end position="42"/>
    </location>
</feature>
<accession>A0A4S3IY20</accession>
<evidence type="ECO:0000313" key="2">
    <source>
        <dbReference type="EMBL" id="THC87233.1"/>
    </source>
</evidence>
<evidence type="ECO:0000259" key="1">
    <source>
        <dbReference type="Pfam" id="PF22936"/>
    </source>
</evidence>
<dbReference type="EMBL" id="SOSA01001359">
    <property type="protein sequence ID" value="THC87233.1"/>
    <property type="molecule type" value="Genomic_DNA"/>
</dbReference>
<name>A0A4S3IY20_9EURO</name>
<dbReference type="VEuPathDB" id="FungiDB:EYZ11_013320"/>
<organism evidence="2 3">
    <name type="scientific">Aspergillus tanneri</name>
    <dbReference type="NCBI Taxonomy" id="1220188"/>
    <lineage>
        <taxon>Eukaryota</taxon>
        <taxon>Fungi</taxon>
        <taxon>Dikarya</taxon>
        <taxon>Ascomycota</taxon>
        <taxon>Pezizomycotina</taxon>
        <taxon>Eurotiomycetes</taxon>
        <taxon>Eurotiomycetidae</taxon>
        <taxon>Eurotiales</taxon>
        <taxon>Aspergillaceae</taxon>
        <taxon>Aspergillus</taxon>
        <taxon>Aspergillus subgen. Circumdati</taxon>
    </lineage>
</organism>
<sequence length="112" mass="12840">MTGCGTVRLSDAHYNKITLQNVLYVPGLSANLVFIRVLCERGLQGIIAEKGILFYRNRTLVLQAIIENNLYIIKWFLLNIAECAYTTQEISDLLELGPHAHRDKKEKEMYNL</sequence>
<reference evidence="2 3" key="1">
    <citation type="submission" date="2019-03" db="EMBL/GenBank/DDBJ databases">
        <title>The genome sequence of a newly discovered highly antifungal drug resistant Aspergillus species, Aspergillus tanneri NIH 1004.</title>
        <authorList>
            <person name="Mounaud S."/>
            <person name="Singh I."/>
            <person name="Joardar V."/>
            <person name="Pakala S."/>
            <person name="Pakala S."/>
            <person name="Venepally P."/>
            <person name="Hoover J."/>
            <person name="Nierman W."/>
            <person name="Chung J."/>
            <person name="Losada L."/>
        </authorList>
    </citation>
    <scope>NUCLEOTIDE SEQUENCE [LARGE SCALE GENOMIC DNA]</scope>
    <source>
        <strain evidence="2 3">NIH1004</strain>
    </source>
</reference>
<proteinExistence type="predicted"/>
<dbReference type="InterPro" id="IPR054722">
    <property type="entry name" value="PolX-like_BBD"/>
</dbReference>
<dbReference type="AlphaFoldDB" id="A0A4S3IY20"/>
<comment type="caution">
    <text evidence="2">The sequence shown here is derived from an EMBL/GenBank/DDBJ whole genome shotgun (WGS) entry which is preliminary data.</text>
</comment>
<dbReference type="Proteomes" id="UP000308092">
    <property type="component" value="Unassembled WGS sequence"/>
</dbReference>
<gene>
    <name evidence="2" type="ORF">EYZ11_013320</name>
</gene>
<dbReference type="Pfam" id="PF22936">
    <property type="entry name" value="Pol_BBD"/>
    <property type="match status" value="1"/>
</dbReference>
<keyword evidence="3" id="KW-1185">Reference proteome</keyword>